<name>A0A3B1DEC2_9ZZZZ</name>
<dbReference type="AlphaFoldDB" id="A0A3B1DEC2"/>
<feature type="non-terminal residue" evidence="1">
    <location>
        <position position="45"/>
    </location>
</feature>
<protein>
    <submittedName>
        <fullName evidence="1">Uncharacterized protein</fullName>
    </submittedName>
</protein>
<dbReference type="Gene3D" id="3.40.50.2000">
    <property type="entry name" value="Glycogen Phosphorylase B"/>
    <property type="match status" value="1"/>
</dbReference>
<sequence>MREAAEKPLMPSGSHKFRKILVVKPSSLGDIILALPLLSAVKTVL</sequence>
<accession>A0A3B1DEC2</accession>
<proteinExistence type="predicted"/>
<organism evidence="1">
    <name type="scientific">hydrothermal vent metagenome</name>
    <dbReference type="NCBI Taxonomy" id="652676"/>
    <lineage>
        <taxon>unclassified sequences</taxon>
        <taxon>metagenomes</taxon>
        <taxon>ecological metagenomes</taxon>
    </lineage>
</organism>
<dbReference type="EMBL" id="UOGI01000292">
    <property type="protein sequence ID" value="VAX34328.1"/>
    <property type="molecule type" value="Genomic_DNA"/>
</dbReference>
<reference evidence="1" key="1">
    <citation type="submission" date="2018-06" db="EMBL/GenBank/DDBJ databases">
        <authorList>
            <person name="Zhirakovskaya E."/>
        </authorList>
    </citation>
    <scope>NUCLEOTIDE SEQUENCE</scope>
</reference>
<dbReference type="SUPFAM" id="SSF53756">
    <property type="entry name" value="UDP-Glycosyltransferase/glycogen phosphorylase"/>
    <property type="match status" value="1"/>
</dbReference>
<evidence type="ECO:0000313" key="1">
    <source>
        <dbReference type="EMBL" id="VAX34328.1"/>
    </source>
</evidence>
<gene>
    <name evidence="1" type="ORF">MNBD_NITROSPIRAE03-1679</name>
</gene>